<dbReference type="GO" id="GO:0016491">
    <property type="term" value="F:oxidoreductase activity"/>
    <property type="evidence" value="ECO:0007669"/>
    <property type="project" value="UniProtKB-KW"/>
</dbReference>
<evidence type="ECO:0000256" key="1">
    <source>
        <dbReference type="ARBA" id="ARBA00001917"/>
    </source>
</evidence>
<dbReference type="PANTHER" id="PTHR43673">
    <property type="entry name" value="NAD(P)H NITROREDUCTASE YDGI-RELATED"/>
    <property type="match status" value="1"/>
</dbReference>
<evidence type="ECO:0000313" key="8">
    <source>
        <dbReference type="Proteomes" id="UP000216885"/>
    </source>
</evidence>
<accession>A0A261TLL3</accession>
<feature type="domain" description="Nitroreductase" evidence="6">
    <location>
        <begin position="12"/>
        <end position="201"/>
    </location>
</feature>
<reference evidence="7 8" key="1">
    <citation type="submission" date="2017-05" db="EMBL/GenBank/DDBJ databases">
        <title>Complete and WGS of Bordetella genogroups.</title>
        <authorList>
            <person name="Spilker T."/>
            <person name="LiPuma J."/>
        </authorList>
    </citation>
    <scope>NUCLEOTIDE SEQUENCE [LARGE SCALE GENOMIC DNA]</scope>
    <source>
        <strain evidence="7 8">AU9919</strain>
    </source>
</reference>
<dbReference type="OrthoDB" id="9773807at2"/>
<dbReference type="InterPro" id="IPR029479">
    <property type="entry name" value="Nitroreductase"/>
</dbReference>
<evidence type="ECO:0000313" key="7">
    <source>
        <dbReference type="EMBL" id="OZI50082.1"/>
    </source>
</evidence>
<evidence type="ECO:0000256" key="3">
    <source>
        <dbReference type="ARBA" id="ARBA00022630"/>
    </source>
</evidence>
<keyword evidence="5" id="KW-0560">Oxidoreductase</keyword>
<name>A0A261TLL3_9BORD</name>
<gene>
    <name evidence="7" type="ORF">CAL20_25365</name>
</gene>
<comment type="caution">
    <text evidence="7">The sequence shown here is derived from an EMBL/GenBank/DDBJ whole genome shotgun (WGS) entry which is preliminary data.</text>
</comment>
<dbReference type="InterPro" id="IPR000415">
    <property type="entry name" value="Nitroreductase-like"/>
</dbReference>
<dbReference type="Pfam" id="PF00881">
    <property type="entry name" value="Nitroreductase"/>
    <property type="match status" value="1"/>
</dbReference>
<proteinExistence type="inferred from homology"/>
<sequence length="227" mass="25726">MNDAPHAVEQAIVSRQSIRGFLPRPVPTALIRRILDAAARAPSGSNIQPWKVHVVTGARRDALSQALLQAHARHEPERREYQYYPVNWRSPYLDRRRETGWGLYSLLGIQKGDREASSQQHARNYVFFDAPCVLLFTIDNDMDKGSWLDYGMFLQNIMIMARGCGLDTCPQAALANYPDIIKQQLGIPDDQIVVCGISLGYQDPDEPVNQYRTTRVPVDEFTVFHDG</sequence>
<dbReference type="CDD" id="cd02136">
    <property type="entry name" value="PnbA_NfnB-like"/>
    <property type="match status" value="1"/>
</dbReference>
<dbReference type="Proteomes" id="UP000216885">
    <property type="component" value="Unassembled WGS sequence"/>
</dbReference>
<dbReference type="EMBL" id="NEVQ01000023">
    <property type="protein sequence ID" value="OZI50082.1"/>
    <property type="molecule type" value="Genomic_DNA"/>
</dbReference>
<comment type="similarity">
    <text evidence="2">Belongs to the nitroreductase family.</text>
</comment>
<evidence type="ECO:0000256" key="2">
    <source>
        <dbReference type="ARBA" id="ARBA00007118"/>
    </source>
</evidence>
<keyword evidence="3" id="KW-0285">Flavoprotein</keyword>
<evidence type="ECO:0000256" key="4">
    <source>
        <dbReference type="ARBA" id="ARBA00022643"/>
    </source>
</evidence>
<protein>
    <submittedName>
        <fullName evidence="7">Nitroreductase</fullName>
    </submittedName>
</protein>
<dbReference type="PANTHER" id="PTHR43673:SF2">
    <property type="entry name" value="NITROREDUCTASE"/>
    <property type="match status" value="1"/>
</dbReference>
<dbReference type="RefSeq" id="WP_094824111.1">
    <property type="nucleotide sequence ID" value="NZ_NEVO01000019.1"/>
</dbReference>
<organism evidence="7 8">
    <name type="scientific">Bordetella genomosp. 4</name>
    <dbReference type="NCBI Taxonomy" id="463044"/>
    <lineage>
        <taxon>Bacteria</taxon>
        <taxon>Pseudomonadati</taxon>
        <taxon>Pseudomonadota</taxon>
        <taxon>Betaproteobacteria</taxon>
        <taxon>Burkholderiales</taxon>
        <taxon>Alcaligenaceae</taxon>
        <taxon>Bordetella</taxon>
    </lineage>
</organism>
<evidence type="ECO:0000256" key="5">
    <source>
        <dbReference type="ARBA" id="ARBA00023002"/>
    </source>
</evidence>
<comment type="cofactor">
    <cofactor evidence="1">
        <name>FMN</name>
        <dbReference type="ChEBI" id="CHEBI:58210"/>
    </cofactor>
</comment>
<dbReference type="AlphaFoldDB" id="A0A261TLL3"/>
<keyword evidence="4" id="KW-0288">FMN</keyword>
<dbReference type="SUPFAM" id="SSF55469">
    <property type="entry name" value="FMN-dependent nitroreductase-like"/>
    <property type="match status" value="1"/>
</dbReference>
<keyword evidence="8" id="KW-1185">Reference proteome</keyword>
<dbReference type="Gene3D" id="3.40.109.10">
    <property type="entry name" value="NADH Oxidase"/>
    <property type="match status" value="1"/>
</dbReference>
<evidence type="ECO:0000259" key="6">
    <source>
        <dbReference type="Pfam" id="PF00881"/>
    </source>
</evidence>